<evidence type="ECO:0000256" key="1">
    <source>
        <dbReference type="SAM" id="MobiDB-lite"/>
    </source>
</evidence>
<gene>
    <name evidence="2" type="ORF">M513_09390</name>
    <name evidence="3" type="ORF">M514_09390</name>
</gene>
<dbReference type="EMBL" id="KL363265">
    <property type="protein sequence ID" value="KFD49693.1"/>
    <property type="molecule type" value="Genomic_DNA"/>
</dbReference>
<accession>A0A085LXJ7</accession>
<dbReference type="Proteomes" id="UP000030758">
    <property type="component" value="Unassembled WGS sequence"/>
</dbReference>
<name>A0A085LXJ7_9BILA</name>
<reference evidence="2 4" key="1">
    <citation type="journal article" date="2014" name="Nat. Genet.">
        <title>Genome and transcriptome of the porcine whipworm Trichuris suis.</title>
        <authorList>
            <person name="Jex A.R."/>
            <person name="Nejsum P."/>
            <person name="Schwarz E.M."/>
            <person name="Hu L."/>
            <person name="Young N.D."/>
            <person name="Hall R.S."/>
            <person name="Korhonen P.K."/>
            <person name="Liao S."/>
            <person name="Thamsborg S."/>
            <person name="Xia J."/>
            <person name="Xu P."/>
            <person name="Wang S."/>
            <person name="Scheerlinck J.P."/>
            <person name="Hofmann A."/>
            <person name="Sternberg P.W."/>
            <person name="Wang J."/>
            <person name="Gasser R.B."/>
        </authorList>
    </citation>
    <scope>NUCLEOTIDE SEQUENCE [LARGE SCALE GENOMIC DNA]</scope>
    <source>
        <strain evidence="3">DCEP-RM93F</strain>
        <strain evidence="2">DCEP-RM93M</strain>
    </source>
</reference>
<evidence type="ECO:0000313" key="3">
    <source>
        <dbReference type="EMBL" id="KFD62039.1"/>
    </source>
</evidence>
<evidence type="ECO:0000313" key="4">
    <source>
        <dbReference type="Proteomes" id="UP000030764"/>
    </source>
</evidence>
<protein>
    <submittedName>
        <fullName evidence="2">Uncharacterized protein</fullName>
    </submittedName>
</protein>
<organism evidence="2 4">
    <name type="scientific">Trichuris suis</name>
    <name type="common">pig whipworm</name>
    <dbReference type="NCBI Taxonomy" id="68888"/>
    <lineage>
        <taxon>Eukaryota</taxon>
        <taxon>Metazoa</taxon>
        <taxon>Ecdysozoa</taxon>
        <taxon>Nematoda</taxon>
        <taxon>Enoplea</taxon>
        <taxon>Dorylaimia</taxon>
        <taxon>Trichinellida</taxon>
        <taxon>Trichuridae</taxon>
        <taxon>Trichuris</taxon>
    </lineage>
</organism>
<keyword evidence="4" id="KW-1185">Reference proteome</keyword>
<dbReference type="EMBL" id="KL367603">
    <property type="protein sequence ID" value="KFD62039.1"/>
    <property type="molecule type" value="Genomic_DNA"/>
</dbReference>
<sequence>MGGIAPSYLNGPNAPERAAQGGNQMAACLYSRDKVAANYSGPSLSADLTQRGLSQENNDIIFSRD</sequence>
<feature type="region of interest" description="Disordered" evidence="1">
    <location>
        <begin position="1"/>
        <end position="22"/>
    </location>
</feature>
<proteinExistence type="predicted"/>
<dbReference type="Proteomes" id="UP000030764">
    <property type="component" value="Unassembled WGS sequence"/>
</dbReference>
<dbReference type="AlphaFoldDB" id="A0A085LXJ7"/>
<evidence type="ECO:0000313" key="2">
    <source>
        <dbReference type="EMBL" id="KFD49693.1"/>
    </source>
</evidence>